<keyword evidence="4" id="KW-1003">Cell membrane</keyword>
<gene>
    <name evidence="10" type="ORF">KCG35_12755</name>
</gene>
<dbReference type="PANTHER" id="PTHR30294">
    <property type="entry name" value="MEMBRANE COMPONENT OF ABC TRANSPORTER YHHJ-RELATED"/>
    <property type="match status" value="1"/>
</dbReference>
<feature type="transmembrane region" description="Helical" evidence="8">
    <location>
        <begin position="219"/>
        <end position="243"/>
    </location>
</feature>
<evidence type="ECO:0000313" key="10">
    <source>
        <dbReference type="EMBL" id="MBU2711932.1"/>
    </source>
</evidence>
<evidence type="ECO:0000256" key="5">
    <source>
        <dbReference type="ARBA" id="ARBA00022692"/>
    </source>
</evidence>
<dbReference type="Gene3D" id="3.40.1710.10">
    <property type="entry name" value="abc type-2 transporter like domain"/>
    <property type="match status" value="1"/>
</dbReference>
<keyword evidence="6 8" id="KW-1133">Transmembrane helix</keyword>
<keyword evidence="11" id="KW-1185">Reference proteome</keyword>
<evidence type="ECO:0000256" key="8">
    <source>
        <dbReference type="SAM" id="Phobius"/>
    </source>
</evidence>
<feature type="transmembrane region" description="Helical" evidence="8">
    <location>
        <begin position="255"/>
        <end position="280"/>
    </location>
</feature>
<keyword evidence="7 8" id="KW-0472">Membrane</keyword>
<name>A0ABS5ZCZ9_9GAMM</name>
<evidence type="ECO:0000259" key="9">
    <source>
        <dbReference type="PROSITE" id="PS51012"/>
    </source>
</evidence>
<sequence>MKFLQSIFWLGLKEIASLRQDKVMLFLMTFAFTVFIYVPAKETGLEMRNAAIAVVDEDNSPLSRQLYTSLLPPYFQKPHIIQFNEIDKNMSQGIYTFVLLIPSKFSQNISHGNEANIQVYIDATAMSQAVIGLDYINQIITSEVTQFFNHEVSAQDLINLNIRVRFNENLYSSWFMSVNQFINVIGMLAIVLTGAALIREREHGTIEHLLVMPLTPAEIMLAKIWSNGLVIVLASLLSLKLIIGEALSIPIRGEIGLFIIGTCSYLFAVTSLGIFLGTVANSMPQLGLLFLPIVVVMNVLSGGITPLDNMPFAIQYLMKVFPSTHFVEFSSAVLFRQADLTVVWGSLLTIIVIGIIFFSVSLQRLRKTVGKNLS</sequence>
<feature type="transmembrane region" description="Helical" evidence="8">
    <location>
        <begin position="341"/>
        <end position="362"/>
    </location>
</feature>
<dbReference type="PANTHER" id="PTHR30294:SF47">
    <property type="entry name" value="INNER MEMBRANE TRANSPORT PERMEASE YHHJ"/>
    <property type="match status" value="1"/>
</dbReference>
<reference evidence="10 11" key="1">
    <citation type="submission" date="2021-04" db="EMBL/GenBank/DDBJ databases">
        <authorList>
            <person name="Pira H."/>
            <person name="Risdian C."/>
            <person name="Wink J."/>
        </authorList>
    </citation>
    <scope>NUCLEOTIDE SEQUENCE [LARGE SCALE GENOMIC DNA]</scope>
    <source>
        <strain evidence="10 11">WH53</strain>
    </source>
</reference>
<dbReference type="Pfam" id="PF12698">
    <property type="entry name" value="ABC2_membrane_3"/>
    <property type="match status" value="1"/>
</dbReference>
<proteinExistence type="inferred from homology"/>
<comment type="subcellular location">
    <subcellularLocation>
        <location evidence="1">Cell membrane</location>
        <topology evidence="1">Multi-pass membrane protein</topology>
    </subcellularLocation>
</comment>
<evidence type="ECO:0000313" key="11">
    <source>
        <dbReference type="Proteomes" id="UP000690515"/>
    </source>
</evidence>
<dbReference type="RefSeq" id="WP_215820089.1">
    <property type="nucleotide sequence ID" value="NZ_JAGSOY010000027.1"/>
</dbReference>
<feature type="transmembrane region" description="Helical" evidence="8">
    <location>
        <begin position="181"/>
        <end position="199"/>
    </location>
</feature>
<dbReference type="InterPro" id="IPR013525">
    <property type="entry name" value="ABC2_TM"/>
</dbReference>
<evidence type="ECO:0000256" key="1">
    <source>
        <dbReference type="ARBA" id="ARBA00004651"/>
    </source>
</evidence>
<evidence type="ECO:0000256" key="2">
    <source>
        <dbReference type="ARBA" id="ARBA00007783"/>
    </source>
</evidence>
<keyword evidence="5 8" id="KW-0812">Transmembrane</keyword>
<comment type="similarity">
    <text evidence="2">Belongs to the ABC-2 integral membrane protein family.</text>
</comment>
<dbReference type="PROSITE" id="PS51012">
    <property type="entry name" value="ABC_TM2"/>
    <property type="match status" value="1"/>
</dbReference>
<keyword evidence="3" id="KW-0813">Transport</keyword>
<evidence type="ECO:0000256" key="3">
    <source>
        <dbReference type="ARBA" id="ARBA00022448"/>
    </source>
</evidence>
<evidence type="ECO:0000256" key="6">
    <source>
        <dbReference type="ARBA" id="ARBA00022989"/>
    </source>
</evidence>
<dbReference type="EMBL" id="JAGSOY010000027">
    <property type="protein sequence ID" value="MBU2711932.1"/>
    <property type="molecule type" value="Genomic_DNA"/>
</dbReference>
<dbReference type="InterPro" id="IPR047817">
    <property type="entry name" value="ABC2_TM_bact-type"/>
</dbReference>
<comment type="caution">
    <text evidence="10">The sequence shown here is derived from an EMBL/GenBank/DDBJ whole genome shotgun (WGS) entry which is preliminary data.</text>
</comment>
<evidence type="ECO:0000256" key="7">
    <source>
        <dbReference type="ARBA" id="ARBA00023136"/>
    </source>
</evidence>
<organism evidence="10 11">
    <name type="scientific">Zooshikella harenae</name>
    <dbReference type="NCBI Taxonomy" id="2827238"/>
    <lineage>
        <taxon>Bacteria</taxon>
        <taxon>Pseudomonadati</taxon>
        <taxon>Pseudomonadota</taxon>
        <taxon>Gammaproteobacteria</taxon>
        <taxon>Oceanospirillales</taxon>
        <taxon>Zooshikellaceae</taxon>
        <taxon>Zooshikella</taxon>
    </lineage>
</organism>
<dbReference type="InterPro" id="IPR051449">
    <property type="entry name" value="ABC-2_transporter_component"/>
</dbReference>
<feature type="transmembrane region" description="Helical" evidence="8">
    <location>
        <begin position="286"/>
        <end position="304"/>
    </location>
</feature>
<protein>
    <submittedName>
        <fullName evidence="10">ABC transporter permease</fullName>
    </submittedName>
</protein>
<evidence type="ECO:0000256" key="4">
    <source>
        <dbReference type="ARBA" id="ARBA00022475"/>
    </source>
</evidence>
<feature type="domain" description="ABC transmembrane type-2" evidence="9">
    <location>
        <begin position="142"/>
        <end position="368"/>
    </location>
</feature>
<accession>A0ABS5ZCZ9</accession>
<feature type="transmembrane region" description="Helical" evidence="8">
    <location>
        <begin position="23"/>
        <end position="40"/>
    </location>
</feature>
<dbReference type="Proteomes" id="UP000690515">
    <property type="component" value="Unassembled WGS sequence"/>
</dbReference>